<feature type="compositionally biased region" description="Polar residues" evidence="1">
    <location>
        <begin position="33"/>
        <end position="43"/>
    </location>
</feature>
<reference evidence="2 3" key="2">
    <citation type="submission" date="2007-05" db="EMBL/GenBank/DDBJ databases">
        <title>Draft genome sequence of Bifidobacterium adolescentis (L2-32).</title>
        <authorList>
            <person name="Sudarsanam P."/>
            <person name="Ley R."/>
            <person name="Guruge J."/>
            <person name="Turnbaugh P.J."/>
            <person name="Mahowald M."/>
            <person name="Liep D."/>
            <person name="Gordon J."/>
        </authorList>
    </citation>
    <scope>NUCLEOTIDE SEQUENCE [LARGE SCALE GENOMIC DNA]</scope>
    <source>
        <strain evidence="2 3">L2-32</strain>
    </source>
</reference>
<dbReference type="HOGENOM" id="CLU_2551487_0_0_11"/>
<organism evidence="2 3">
    <name type="scientific">Bifidobacterium adolescentis L2-32</name>
    <dbReference type="NCBI Taxonomy" id="411481"/>
    <lineage>
        <taxon>Bacteria</taxon>
        <taxon>Bacillati</taxon>
        <taxon>Actinomycetota</taxon>
        <taxon>Actinomycetes</taxon>
        <taxon>Bifidobacteriales</taxon>
        <taxon>Bifidobacteriaceae</taxon>
        <taxon>Bifidobacterium</taxon>
    </lineage>
</organism>
<dbReference type="AlphaFoldDB" id="A7A360"/>
<feature type="region of interest" description="Disordered" evidence="1">
    <location>
        <begin position="1"/>
        <end position="82"/>
    </location>
</feature>
<evidence type="ECO:0000256" key="1">
    <source>
        <dbReference type="SAM" id="MobiDB-lite"/>
    </source>
</evidence>
<comment type="caution">
    <text evidence="2">The sequence shown here is derived from an EMBL/GenBank/DDBJ whole genome shotgun (WGS) entry which is preliminary data.</text>
</comment>
<name>A7A360_BIFAD</name>
<evidence type="ECO:0000313" key="3">
    <source>
        <dbReference type="Proteomes" id="UP000003773"/>
    </source>
</evidence>
<dbReference type="Proteomes" id="UP000003773">
    <property type="component" value="Unassembled WGS sequence"/>
</dbReference>
<dbReference type="EMBL" id="AAXD02000018">
    <property type="protein sequence ID" value="EDN83343.1"/>
    <property type="molecule type" value="Genomic_DNA"/>
</dbReference>
<proteinExistence type="predicted"/>
<protein>
    <submittedName>
        <fullName evidence="2">Uncharacterized protein</fullName>
    </submittedName>
</protein>
<gene>
    <name evidence="2" type="ORF">BIFADO_00249</name>
</gene>
<reference evidence="2 3" key="1">
    <citation type="submission" date="2007-04" db="EMBL/GenBank/DDBJ databases">
        <authorList>
            <person name="Fulton L."/>
            <person name="Clifton S."/>
            <person name="Fulton B."/>
            <person name="Xu J."/>
            <person name="Minx P."/>
            <person name="Pepin K.H."/>
            <person name="Johnson M."/>
            <person name="Thiruvilangam P."/>
            <person name="Bhonagiri V."/>
            <person name="Nash W.E."/>
            <person name="Mardis E.R."/>
            <person name="Wilson R.K."/>
        </authorList>
    </citation>
    <scope>NUCLEOTIDE SEQUENCE [LARGE SCALE GENOMIC DNA]</scope>
    <source>
        <strain evidence="2 3">L2-32</strain>
    </source>
</reference>
<accession>A7A360</accession>
<evidence type="ECO:0000313" key="2">
    <source>
        <dbReference type="EMBL" id="EDN83343.1"/>
    </source>
</evidence>
<sequence>MRDSLRESLRPFPRLCRTGSILPQNGARHQNRNRCSGVSNRLSAESRRMSPAPDSEATDMRGQPRAQGPQPWAQDFSCGRSP</sequence>